<protein>
    <submittedName>
        <fullName evidence="2">Uncharacterized protein</fullName>
    </submittedName>
</protein>
<dbReference type="AlphaFoldDB" id="A0A5N5LFK4"/>
<accession>A0A5N5LFK4</accession>
<dbReference type="Proteomes" id="UP000326939">
    <property type="component" value="Chromosome 9"/>
</dbReference>
<keyword evidence="3" id="KW-1185">Reference proteome</keyword>
<name>A0A5N5LFK4_9ROSI</name>
<evidence type="ECO:0000313" key="2">
    <source>
        <dbReference type="EMBL" id="KAB5541402.1"/>
    </source>
</evidence>
<proteinExistence type="predicted"/>
<reference evidence="3" key="1">
    <citation type="journal article" date="2019" name="Gigascience">
        <title>De novo genome assembly of the endangered Acer yangbiense, a plant species with extremely small populations endemic to Yunnan Province, China.</title>
        <authorList>
            <person name="Yang J."/>
            <person name="Wariss H.M."/>
            <person name="Tao L."/>
            <person name="Zhang R."/>
            <person name="Yun Q."/>
            <person name="Hollingsworth P."/>
            <person name="Dao Z."/>
            <person name="Luo G."/>
            <person name="Guo H."/>
            <person name="Ma Y."/>
            <person name="Sun W."/>
        </authorList>
    </citation>
    <scope>NUCLEOTIDE SEQUENCE [LARGE SCALE GENOMIC DNA]</scope>
    <source>
        <strain evidence="3">cv. br00</strain>
    </source>
</reference>
<comment type="caution">
    <text evidence="2">The sequence shown here is derived from an EMBL/GenBank/DDBJ whole genome shotgun (WGS) entry which is preliminary data.</text>
</comment>
<evidence type="ECO:0000313" key="3">
    <source>
        <dbReference type="Proteomes" id="UP000326939"/>
    </source>
</evidence>
<dbReference type="EMBL" id="VDCV01000009">
    <property type="protein sequence ID" value="KAB5541402.1"/>
    <property type="molecule type" value="Genomic_DNA"/>
</dbReference>
<feature type="region of interest" description="Disordered" evidence="1">
    <location>
        <begin position="1"/>
        <end position="23"/>
    </location>
</feature>
<evidence type="ECO:0000256" key="1">
    <source>
        <dbReference type="SAM" id="MobiDB-lite"/>
    </source>
</evidence>
<gene>
    <name evidence="2" type="ORF">DKX38_014376</name>
</gene>
<sequence>MEARKDPTSVQRMEEEEETRQDEQAKLHTCVLKSDSSQSCHRYVILIRELYIYVRKNKRTYQYMVATVCTVITF</sequence>
<organism evidence="2 3">
    <name type="scientific">Salix brachista</name>
    <dbReference type="NCBI Taxonomy" id="2182728"/>
    <lineage>
        <taxon>Eukaryota</taxon>
        <taxon>Viridiplantae</taxon>
        <taxon>Streptophyta</taxon>
        <taxon>Embryophyta</taxon>
        <taxon>Tracheophyta</taxon>
        <taxon>Spermatophyta</taxon>
        <taxon>Magnoliopsida</taxon>
        <taxon>eudicotyledons</taxon>
        <taxon>Gunneridae</taxon>
        <taxon>Pentapetalae</taxon>
        <taxon>rosids</taxon>
        <taxon>fabids</taxon>
        <taxon>Malpighiales</taxon>
        <taxon>Salicaceae</taxon>
        <taxon>Saliceae</taxon>
        <taxon>Salix</taxon>
    </lineage>
</organism>